<feature type="compositionally biased region" description="Acidic residues" evidence="10">
    <location>
        <begin position="256"/>
        <end position="265"/>
    </location>
</feature>
<dbReference type="Gene3D" id="2.40.240.10">
    <property type="entry name" value="Ribosomal Protein L25, Chain P"/>
    <property type="match status" value="2"/>
</dbReference>
<organism evidence="14 15">
    <name type="scientific">Stereocaulon virgatum</name>
    <dbReference type="NCBI Taxonomy" id="373712"/>
    <lineage>
        <taxon>Eukaryota</taxon>
        <taxon>Fungi</taxon>
        <taxon>Dikarya</taxon>
        <taxon>Ascomycota</taxon>
        <taxon>Pezizomycotina</taxon>
        <taxon>Lecanoromycetes</taxon>
        <taxon>OSLEUM clade</taxon>
        <taxon>Lecanoromycetidae</taxon>
        <taxon>Lecanorales</taxon>
        <taxon>Lecanorineae</taxon>
        <taxon>Stereocaulaceae</taxon>
        <taxon>Stereocaulon</taxon>
    </lineage>
</organism>
<feature type="domain" description="Glutamyl/glutaminyl-tRNA synthetase class Ib catalytic" evidence="11">
    <location>
        <begin position="82"/>
        <end position="419"/>
    </location>
</feature>
<sequence length="663" mass="75392">MDNTPSKATQMPLEPNKHELPERSKPSKAKKEKAIKPAKAPKGPTPPRTKREAAPPIPNDPDSMFKVGFLADVYQERSSERVITRFPPEPNGYLHIGHSKAIAINFGFARYHGGECYLRFDDTNPAGEEKEFDDSIEETVRWLGFTPKRITHSSDNFDRLYELAEVLIQKDGAYVCHCTKAQIVDQRGGGDGKKPRYACPHRSRPILESLTEFRAMRDGKYKPNGAALRMKQNLEDGNPQMWDLFAYRIPRKKEEEADELLEEDREDAKEEDTKEEDLAPHHYRTGDKWKIYPTYDFTHCLCDSFEGITHSLCTVEFELSRVSYEWLNNKLVDHKPMQREYGRLSMSGTVLSKRKIQKLVQDKHVRSWDDPRLYTLPALRRRGIPPGAILSFVNELGVTKATSNIEIKRFETSVRRYLEMTVPRLMLVLDPIKVVIDDLPDDHLEMLELPFSKDPAYGVHTVPFTKTVYIERSDFREVDSPDYFRMAPGKPVGLMKVPYPITATTFEKHPESGQVTVVHARYERPAEGEKPLKPKSFIHWVASSPTRKSPITAEVRIINPLFNSDNPAAHPSGFLADINPTSEEIFPNAMIETGFEEIRRRAPWPAEAGENGSDSEGVVAGPETVRFQGMRMGYFCVDGDSEAGMEGVVLNRIVSLKEDTGKD</sequence>
<feature type="domain" description="tRNA synthetases class I (E and Q) anti-codon binding" evidence="13">
    <location>
        <begin position="537"/>
        <end position="597"/>
    </location>
</feature>
<reference evidence="14 15" key="1">
    <citation type="submission" date="2024-09" db="EMBL/GenBank/DDBJ databases">
        <title>Rethinking Asexuality: The Enigmatic Case of Functional Sexual Genes in Lepraria (Stereocaulaceae).</title>
        <authorList>
            <person name="Doellman M."/>
            <person name="Sun Y."/>
            <person name="Barcenas-Pena A."/>
            <person name="Lumbsch H.T."/>
            <person name="Grewe F."/>
        </authorList>
    </citation>
    <scope>NUCLEOTIDE SEQUENCE [LARGE SCALE GENOMIC DNA]</scope>
    <source>
        <strain evidence="14 15">Mercado 3170</strain>
    </source>
</reference>
<keyword evidence="5 9" id="KW-0067">ATP-binding</keyword>
<dbReference type="InterPro" id="IPR020056">
    <property type="entry name" value="Rbsml_bL25/Gln-tRNA_synth_N"/>
</dbReference>
<dbReference type="PANTHER" id="PTHR43097:SF4">
    <property type="entry name" value="GLUTAMINE--TRNA LIGASE"/>
    <property type="match status" value="1"/>
</dbReference>
<evidence type="ECO:0000313" key="14">
    <source>
        <dbReference type="EMBL" id="KAL2041504.1"/>
    </source>
</evidence>
<protein>
    <recommendedName>
        <fullName evidence="2">glutamine--tRNA ligase</fullName>
        <ecNumber evidence="2">6.1.1.18</ecNumber>
    </recommendedName>
</protein>
<keyword evidence="6 9" id="KW-0648">Protein biosynthesis</keyword>
<evidence type="ECO:0000256" key="5">
    <source>
        <dbReference type="ARBA" id="ARBA00022840"/>
    </source>
</evidence>
<dbReference type="PANTHER" id="PTHR43097">
    <property type="entry name" value="GLUTAMINE-TRNA LIGASE"/>
    <property type="match status" value="1"/>
</dbReference>
<dbReference type="InterPro" id="IPR011035">
    <property type="entry name" value="Ribosomal_bL25/Gln-tRNA_synth"/>
</dbReference>
<evidence type="ECO:0000259" key="11">
    <source>
        <dbReference type="Pfam" id="PF00749"/>
    </source>
</evidence>
<dbReference type="SUPFAM" id="SSF50715">
    <property type="entry name" value="Ribosomal protein L25-like"/>
    <property type="match status" value="1"/>
</dbReference>
<dbReference type="Pfam" id="PF20974">
    <property type="entry name" value="tRNA-synt_1c_C2"/>
    <property type="match status" value="1"/>
</dbReference>
<feature type="compositionally biased region" description="Basic and acidic residues" evidence="10">
    <location>
        <begin position="266"/>
        <end position="277"/>
    </location>
</feature>
<evidence type="ECO:0000256" key="2">
    <source>
        <dbReference type="ARBA" id="ARBA00012836"/>
    </source>
</evidence>
<keyword evidence="3 9" id="KW-0436">Ligase</keyword>
<comment type="caution">
    <text evidence="14">The sequence shown here is derived from an EMBL/GenBank/DDBJ whole genome shotgun (WGS) entry which is preliminary data.</text>
</comment>
<evidence type="ECO:0000256" key="7">
    <source>
        <dbReference type="ARBA" id="ARBA00023146"/>
    </source>
</evidence>
<accession>A0ABR4A6H3</accession>
<feature type="region of interest" description="Disordered" evidence="10">
    <location>
        <begin position="1"/>
        <end position="62"/>
    </location>
</feature>
<dbReference type="Proteomes" id="UP001590950">
    <property type="component" value="Unassembled WGS sequence"/>
</dbReference>
<keyword evidence="15" id="KW-1185">Reference proteome</keyword>
<evidence type="ECO:0000256" key="9">
    <source>
        <dbReference type="RuleBase" id="RU363037"/>
    </source>
</evidence>
<dbReference type="InterPro" id="IPR001412">
    <property type="entry name" value="aa-tRNA-synth_I_CS"/>
</dbReference>
<gene>
    <name evidence="14" type="ORF">N7G274_005886</name>
</gene>
<keyword evidence="4 9" id="KW-0547">Nucleotide-binding</keyword>
<dbReference type="PROSITE" id="PS00178">
    <property type="entry name" value="AA_TRNA_LIGASE_I"/>
    <property type="match status" value="1"/>
</dbReference>
<evidence type="ECO:0000259" key="12">
    <source>
        <dbReference type="Pfam" id="PF03950"/>
    </source>
</evidence>
<dbReference type="InterPro" id="IPR014729">
    <property type="entry name" value="Rossmann-like_a/b/a_fold"/>
</dbReference>
<dbReference type="EMBL" id="JBEFKJ010000017">
    <property type="protein sequence ID" value="KAL2041504.1"/>
    <property type="molecule type" value="Genomic_DNA"/>
</dbReference>
<evidence type="ECO:0000256" key="6">
    <source>
        <dbReference type="ARBA" id="ARBA00022917"/>
    </source>
</evidence>
<dbReference type="InterPro" id="IPR049437">
    <property type="entry name" value="tRNA-synt_1c_C2"/>
</dbReference>
<dbReference type="InterPro" id="IPR050132">
    <property type="entry name" value="Gln/Glu-tRNA_Ligase"/>
</dbReference>
<dbReference type="Gene3D" id="3.40.50.620">
    <property type="entry name" value="HUPs"/>
    <property type="match status" value="1"/>
</dbReference>
<proteinExistence type="inferred from homology"/>
<evidence type="ECO:0000259" key="13">
    <source>
        <dbReference type="Pfam" id="PF20974"/>
    </source>
</evidence>
<feature type="region of interest" description="Disordered" evidence="10">
    <location>
        <begin position="256"/>
        <end position="277"/>
    </location>
</feature>
<dbReference type="InterPro" id="IPR020059">
    <property type="entry name" value="Glu/Gln-tRNA-synth_Ib_codon-bd"/>
</dbReference>
<evidence type="ECO:0000256" key="10">
    <source>
        <dbReference type="SAM" id="MobiDB-lite"/>
    </source>
</evidence>
<evidence type="ECO:0000313" key="15">
    <source>
        <dbReference type="Proteomes" id="UP001590950"/>
    </source>
</evidence>
<feature type="compositionally biased region" description="Basic and acidic residues" evidence="10">
    <location>
        <begin position="15"/>
        <end position="25"/>
    </location>
</feature>
<evidence type="ECO:0000256" key="8">
    <source>
        <dbReference type="ARBA" id="ARBA00048270"/>
    </source>
</evidence>
<dbReference type="SUPFAM" id="SSF52374">
    <property type="entry name" value="Nucleotidylyl transferase"/>
    <property type="match status" value="1"/>
</dbReference>
<dbReference type="Pfam" id="PF00749">
    <property type="entry name" value="tRNA-synt_1c"/>
    <property type="match status" value="1"/>
</dbReference>
<dbReference type="Pfam" id="PF03950">
    <property type="entry name" value="tRNA-synt_1c_C"/>
    <property type="match status" value="1"/>
</dbReference>
<dbReference type="InterPro" id="IPR020058">
    <property type="entry name" value="Glu/Gln-tRNA-synth_Ib_cat-dom"/>
</dbReference>
<dbReference type="PRINTS" id="PR00987">
    <property type="entry name" value="TRNASYNTHGLU"/>
</dbReference>
<dbReference type="EC" id="6.1.1.18" evidence="2"/>
<keyword evidence="7 9" id="KW-0030">Aminoacyl-tRNA synthetase</keyword>
<feature type="domain" description="Glutamyl/glutaminyl-tRNA synthetase class Ib anti-codon binding" evidence="12">
    <location>
        <begin position="423"/>
        <end position="523"/>
    </location>
</feature>
<dbReference type="InterPro" id="IPR000924">
    <property type="entry name" value="Glu/Gln-tRNA-synth"/>
</dbReference>
<comment type="catalytic activity">
    <reaction evidence="8">
        <text>tRNA(Gln) + L-glutamine + ATP = L-glutaminyl-tRNA(Gln) + AMP + diphosphate</text>
        <dbReference type="Rhea" id="RHEA:20121"/>
        <dbReference type="Rhea" id="RHEA-COMP:9662"/>
        <dbReference type="Rhea" id="RHEA-COMP:9681"/>
        <dbReference type="ChEBI" id="CHEBI:30616"/>
        <dbReference type="ChEBI" id="CHEBI:33019"/>
        <dbReference type="ChEBI" id="CHEBI:58359"/>
        <dbReference type="ChEBI" id="CHEBI:78442"/>
        <dbReference type="ChEBI" id="CHEBI:78521"/>
        <dbReference type="ChEBI" id="CHEBI:456215"/>
        <dbReference type="EC" id="6.1.1.18"/>
    </reaction>
</comment>
<evidence type="ECO:0000256" key="3">
    <source>
        <dbReference type="ARBA" id="ARBA00022598"/>
    </source>
</evidence>
<name>A0ABR4A6H3_9LECA</name>
<evidence type="ECO:0000256" key="4">
    <source>
        <dbReference type="ARBA" id="ARBA00022741"/>
    </source>
</evidence>
<evidence type="ECO:0000256" key="1">
    <source>
        <dbReference type="ARBA" id="ARBA00005594"/>
    </source>
</evidence>
<comment type="similarity">
    <text evidence="1 9">Belongs to the class-I aminoacyl-tRNA synthetase family.</text>
</comment>